<dbReference type="PANTHER" id="PTHR43289">
    <property type="entry name" value="MITOGEN-ACTIVATED PROTEIN KINASE KINASE KINASE 20-RELATED"/>
    <property type="match status" value="1"/>
</dbReference>
<dbReference type="CDD" id="cd14014">
    <property type="entry name" value="STKc_PknB_like"/>
    <property type="match status" value="1"/>
</dbReference>
<evidence type="ECO:0000256" key="1">
    <source>
        <dbReference type="ARBA" id="ARBA00012513"/>
    </source>
</evidence>
<dbReference type="SUPFAM" id="SSF48452">
    <property type="entry name" value="TPR-like"/>
    <property type="match status" value="1"/>
</dbReference>
<dbReference type="RefSeq" id="WP_138672127.1">
    <property type="nucleotide sequence ID" value="NZ_VCKY01000210.1"/>
</dbReference>
<dbReference type="Gene3D" id="1.10.510.10">
    <property type="entry name" value="Transferase(Phosphotransferase) domain 1"/>
    <property type="match status" value="1"/>
</dbReference>
<evidence type="ECO:0000256" key="5">
    <source>
        <dbReference type="ARBA" id="ARBA00022777"/>
    </source>
</evidence>
<dbReference type="EC" id="2.7.11.1" evidence="1"/>
<dbReference type="GO" id="GO:0004674">
    <property type="term" value="F:protein serine/threonine kinase activity"/>
    <property type="evidence" value="ECO:0007669"/>
    <property type="project" value="UniProtKB-KW"/>
</dbReference>
<feature type="region of interest" description="Disordered" evidence="7">
    <location>
        <begin position="277"/>
        <end position="307"/>
    </location>
</feature>
<keyword evidence="6" id="KW-0067">ATP-binding</keyword>
<dbReference type="SUPFAM" id="SSF56112">
    <property type="entry name" value="Protein kinase-like (PK-like)"/>
    <property type="match status" value="1"/>
</dbReference>
<evidence type="ECO:0000256" key="7">
    <source>
        <dbReference type="SAM" id="MobiDB-lite"/>
    </source>
</evidence>
<dbReference type="EMBL" id="VCKY01000210">
    <property type="protein sequence ID" value="TMR09926.1"/>
    <property type="molecule type" value="Genomic_DNA"/>
</dbReference>
<protein>
    <recommendedName>
        <fullName evidence="1">non-specific serine/threonine protein kinase</fullName>
        <ecNumber evidence="1">2.7.11.1</ecNumber>
    </recommendedName>
</protein>
<dbReference type="PROSITE" id="PS50011">
    <property type="entry name" value="PROTEIN_KINASE_DOM"/>
    <property type="match status" value="1"/>
</dbReference>
<evidence type="ECO:0000256" key="2">
    <source>
        <dbReference type="ARBA" id="ARBA00022527"/>
    </source>
</evidence>
<name>A0A5S4F1T2_9ACTN</name>
<feature type="domain" description="Protein kinase" evidence="8">
    <location>
        <begin position="10"/>
        <end position="276"/>
    </location>
</feature>
<dbReference type="OrthoDB" id="9762169at2"/>
<accession>A0A5S4F1T2</accession>
<keyword evidence="10" id="KW-1185">Reference proteome</keyword>
<dbReference type="PANTHER" id="PTHR43289:SF6">
    <property type="entry name" value="SERINE_THREONINE-PROTEIN KINASE NEKL-3"/>
    <property type="match status" value="1"/>
</dbReference>
<keyword evidence="2 9" id="KW-0723">Serine/threonine-protein kinase</keyword>
<evidence type="ECO:0000313" key="10">
    <source>
        <dbReference type="Proteomes" id="UP000309128"/>
    </source>
</evidence>
<gene>
    <name evidence="9" type="ORF">ETD86_41570</name>
</gene>
<proteinExistence type="predicted"/>
<sequence length="514" mass="56409">MQSRTVGKRYELVEEISSGAMGQVWRGYDTILDREVAIKQILPGIASTAEHAEVLAKRFRREARITARIGHHGVPQVHDAVLDNDFSRLYLVMEFVRGTPLTAFISADDPLPISWAAAVVAQICTVLSHAHAIPVVHRDLKPDNVVVAEDGTVKVLDFGIAAILRTDVTRLTATGALMGTTRYMSPEQVQAVQVTPQSDLYAVGCILHELVTGNPVFADGPALMRQHLFETPPRLRQLRPDVPSELENLTLDLLEKLPERRPADAQTIFERLIPFLPARGSQPGDSERSPSRIPDPTGPYRNPCAPRSRPEQVLTELLDEDAISADQALASIKVALEQSNELLDEERFAQAADELASVLKSAADALGTDNRRVLLLRQRRAAILVIGGDFRRALPEFDRLAKAYARVAGPGDIETLECRRQAALCRAELGEGAAALDELRQVLARHQAVKGDGDETVLTTRRDIGALLATEGRSDEALAVLEPLYHDLCIIYSPNDPLAVEVRELLARLRLTNG</sequence>
<dbReference type="SMART" id="SM00220">
    <property type="entry name" value="S_TKc"/>
    <property type="match status" value="1"/>
</dbReference>
<evidence type="ECO:0000259" key="8">
    <source>
        <dbReference type="PROSITE" id="PS50011"/>
    </source>
</evidence>
<evidence type="ECO:0000256" key="3">
    <source>
        <dbReference type="ARBA" id="ARBA00022679"/>
    </source>
</evidence>
<dbReference type="Gene3D" id="3.30.200.20">
    <property type="entry name" value="Phosphorylase Kinase, domain 1"/>
    <property type="match status" value="1"/>
</dbReference>
<keyword evidence="5 9" id="KW-0418">Kinase</keyword>
<dbReference type="PROSITE" id="PS00108">
    <property type="entry name" value="PROTEIN_KINASE_ST"/>
    <property type="match status" value="1"/>
</dbReference>
<dbReference type="Pfam" id="PF00069">
    <property type="entry name" value="Pkinase"/>
    <property type="match status" value="1"/>
</dbReference>
<evidence type="ECO:0000313" key="9">
    <source>
        <dbReference type="EMBL" id="TMR09926.1"/>
    </source>
</evidence>
<reference evidence="9 10" key="1">
    <citation type="submission" date="2019-05" db="EMBL/GenBank/DDBJ databases">
        <title>Draft genome sequence of Nonomuraea turkmeniaca DSM 43926.</title>
        <authorList>
            <person name="Saricaoglu S."/>
            <person name="Isik K."/>
        </authorList>
    </citation>
    <scope>NUCLEOTIDE SEQUENCE [LARGE SCALE GENOMIC DNA]</scope>
    <source>
        <strain evidence="9 10">DSM 43926</strain>
    </source>
</reference>
<keyword evidence="4" id="KW-0547">Nucleotide-binding</keyword>
<dbReference type="GO" id="GO:0005524">
    <property type="term" value="F:ATP binding"/>
    <property type="evidence" value="ECO:0007669"/>
    <property type="project" value="UniProtKB-KW"/>
</dbReference>
<evidence type="ECO:0000256" key="6">
    <source>
        <dbReference type="ARBA" id="ARBA00022840"/>
    </source>
</evidence>
<dbReference type="InterPro" id="IPR000719">
    <property type="entry name" value="Prot_kinase_dom"/>
</dbReference>
<dbReference type="InterPro" id="IPR011990">
    <property type="entry name" value="TPR-like_helical_dom_sf"/>
</dbReference>
<dbReference type="InterPro" id="IPR011009">
    <property type="entry name" value="Kinase-like_dom_sf"/>
</dbReference>
<dbReference type="Gene3D" id="1.25.40.10">
    <property type="entry name" value="Tetratricopeptide repeat domain"/>
    <property type="match status" value="1"/>
</dbReference>
<dbReference type="Proteomes" id="UP000309128">
    <property type="component" value="Unassembled WGS sequence"/>
</dbReference>
<comment type="caution">
    <text evidence="9">The sequence shown here is derived from an EMBL/GenBank/DDBJ whole genome shotgun (WGS) entry which is preliminary data.</text>
</comment>
<dbReference type="AlphaFoldDB" id="A0A5S4F1T2"/>
<evidence type="ECO:0000256" key="4">
    <source>
        <dbReference type="ARBA" id="ARBA00022741"/>
    </source>
</evidence>
<dbReference type="InterPro" id="IPR008271">
    <property type="entry name" value="Ser/Thr_kinase_AS"/>
</dbReference>
<keyword evidence="3" id="KW-0808">Transferase</keyword>
<organism evidence="9 10">
    <name type="scientific">Nonomuraea turkmeniaca</name>
    <dbReference type="NCBI Taxonomy" id="103838"/>
    <lineage>
        <taxon>Bacteria</taxon>
        <taxon>Bacillati</taxon>
        <taxon>Actinomycetota</taxon>
        <taxon>Actinomycetes</taxon>
        <taxon>Streptosporangiales</taxon>
        <taxon>Streptosporangiaceae</taxon>
        <taxon>Nonomuraea</taxon>
    </lineage>
</organism>